<evidence type="ECO:0000256" key="5">
    <source>
        <dbReference type="ARBA" id="ARBA00022989"/>
    </source>
</evidence>
<evidence type="ECO:0000256" key="1">
    <source>
        <dbReference type="ARBA" id="ARBA00004651"/>
    </source>
</evidence>
<dbReference type="InterPro" id="IPR027417">
    <property type="entry name" value="P-loop_NTPase"/>
</dbReference>
<accession>A0ABQ3L2H5</accession>
<evidence type="ECO:0000313" key="11">
    <source>
        <dbReference type="EMBL" id="GHG76442.1"/>
    </source>
</evidence>
<evidence type="ECO:0000259" key="10">
    <source>
        <dbReference type="PROSITE" id="PS50990"/>
    </source>
</evidence>
<dbReference type="Gene3D" id="1.20.1560.10">
    <property type="entry name" value="ABC transporter type 1, transmembrane domain"/>
    <property type="match status" value="1"/>
</dbReference>
<keyword evidence="12" id="KW-1185">Reference proteome</keyword>
<dbReference type="PROSITE" id="PS50990">
    <property type="entry name" value="PEPTIDASE_C39"/>
    <property type="match status" value="1"/>
</dbReference>
<dbReference type="Pfam" id="PF03412">
    <property type="entry name" value="Peptidase_C39"/>
    <property type="match status" value="1"/>
</dbReference>
<keyword evidence="6 7" id="KW-0472">Membrane</keyword>
<dbReference type="PROSITE" id="PS50893">
    <property type="entry name" value="ABC_TRANSPORTER_2"/>
    <property type="match status" value="1"/>
</dbReference>
<dbReference type="Pfam" id="PF00005">
    <property type="entry name" value="ABC_tran"/>
    <property type="match status" value="1"/>
</dbReference>
<evidence type="ECO:0000259" key="9">
    <source>
        <dbReference type="PROSITE" id="PS50929"/>
    </source>
</evidence>
<evidence type="ECO:0000256" key="2">
    <source>
        <dbReference type="ARBA" id="ARBA00022692"/>
    </source>
</evidence>
<dbReference type="PANTHER" id="PTHR24221:SF606">
    <property type="entry name" value="COLICIN V SECRETION-PROCESSING ATP-BINDING PROTEIN"/>
    <property type="match status" value="1"/>
</dbReference>
<comment type="subcellular location">
    <subcellularLocation>
        <location evidence="1">Cell membrane</location>
        <topology evidence="1">Multi-pass membrane protein</topology>
    </subcellularLocation>
</comment>
<feature type="domain" description="ABC transmembrane type-1" evidence="9">
    <location>
        <begin position="157"/>
        <end position="436"/>
    </location>
</feature>
<dbReference type="RefSeq" id="WP_189433986.1">
    <property type="nucleotide sequence ID" value="NZ_BNAO01000010.1"/>
</dbReference>
<dbReference type="Gene3D" id="3.40.50.300">
    <property type="entry name" value="P-loop containing nucleotide triphosphate hydrolases"/>
    <property type="match status" value="1"/>
</dbReference>
<feature type="transmembrane region" description="Helical" evidence="7">
    <location>
        <begin position="293"/>
        <end position="311"/>
    </location>
</feature>
<keyword evidence="5 7" id="KW-1133">Transmembrane helix</keyword>
<reference evidence="12" key="1">
    <citation type="journal article" date="2019" name="Int. J. Syst. Evol. Microbiol.">
        <title>The Global Catalogue of Microorganisms (GCM) 10K type strain sequencing project: providing services to taxonomists for standard genome sequencing and annotation.</title>
        <authorList>
            <consortium name="The Broad Institute Genomics Platform"/>
            <consortium name="The Broad Institute Genome Sequencing Center for Infectious Disease"/>
            <person name="Wu L."/>
            <person name="Ma J."/>
        </authorList>
    </citation>
    <scope>NUCLEOTIDE SEQUENCE [LARGE SCALE GENOMIC DNA]</scope>
    <source>
        <strain evidence="12">CGMCC 1.7003</strain>
    </source>
</reference>
<evidence type="ECO:0000256" key="6">
    <source>
        <dbReference type="ARBA" id="ARBA00023136"/>
    </source>
</evidence>
<feature type="transmembrane region" description="Helical" evidence="7">
    <location>
        <begin position="149"/>
        <end position="169"/>
    </location>
</feature>
<gene>
    <name evidence="11" type="ORF">GCM10010919_31300</name>
</gene>
<dbReference type="SUPFAM" id="SSF90123">
    <property type="entry name" value="ABC transporter transmembrane region"/>
    <property type="match status" value="1"/>
</dbReference>
<sequence>MIYQSEAAECGLACIAMIANHYGHQLDLTTLRNRYSVSFKGANLQQLMLLGNELGLASRALKLELDDLGKLKTPCILHWEMNHFVVLKKVHTHAVTILDPAIGERKIALKDVDKAFTGIALELTPTAEFNKVDERVRLRLTAFWSKVHGLWPTLFKMFILSLLLQLFLLASPYYTQLVVDEVLISHDKPLLVVLALGFGLLVIIQVITQTLRGWVVLYLGAMINVQMATNLMRHLLHLPLSYFDKRHIGDVVSRFGSLNSIRELFTNSLVEGLIDGLMALVVLIMMYLYSPELALVVVVVVLLYALIRFILYRPLHQLTETSIMAEAKEQTNFMESVRGMQSIKLFGQQTQRLSLWQNRYTEAVNQEYRLGKWQLGWHSTNQLLFGIEHILVVYLAAITVVNTEMTVGMLFAFLAYKTQFTNRTAALIDKLIEVRMTRLHLDRLADIALTDQEQEGLTHPNRTISGNITIKALRFRYASNEPLLFNDLTLSIEVGENIAIIGPSGTGKTTLLKLMLGLLTPESGKIEVDGIDIKQLGLRNYRSQIAAVMQDDQLMSGTLAENISFFDPQLDMQQVYDAAALAGIHQDISSMPMGYNSLVGDMGSSLSGGQKQRVLLARALYRKPKILFMDEATSHLDVQLEHYVNQAIKQLKMTRIVIAHRPETILNAERIMQLQQGQLQDITAAYKAQFGLDTATDS</sequence>
<dbReference type="InterPro" id="IPR039421">
    <property type="entry name" value="Type_1_exporter"/>
</dbReference>
<dbReference type="EMBL" id="BNAO01000010">
    <property type="protein sequence ID" value="GHG76442.1"/>
    <property type="molecule type" value="Genomic_DNA"/>
</dbReference>
<dbReference type="CDD" id="cd18567">
    <property type="entry name" value="ABC_6TM_CvaB_RaxB_like"/>
    <property type="match status" value="1"/>
</dbReference>
<dbReference type="Pfam" id="PF00664">
    <property type="entry name" value="ABC_membrane"/>
    <property type="match status" value="1"/>
</dbReference>
<dbReference type="PANTHER" id="PTHR24221">
    <property type="entry name" value="ATP-BINDING CASSETTE SUB-FAMILY B"/>
    <property type="match status" value="1"/>
</dbReference>
<dbReference type="Proteomes" id="UP000659697">
    <property type="component" value="Unassembled WGS sequence"/>
</dbReference>
<evidence type="ECO:0000259" key="8">
    <source>
        <dbReference type="PROSITE" id="PS50893"/>
    </source>
</evidence>
<dbReference type="SUPFAM" id="SSF52540">
    <property type="entry name" value="P-loop containing nucleoside triphosphate hydrolases"/>
    <property type="match status" value="1"/>
</dbReference>
<feature type="domain" description="Peptidase C39" evidence="10">
    <location>
        <begin position="4"/>
        <end position="123"/>
    </location>
</feature>
<feature type="transmembrane region" description="Helical" evidence="7">
    <location>
        <begin position="391"/>
        <end position="416"/>
    </location>
</feature>
<evidence type="ECO:0000256" key="3">
    <source>
        <dbReference type="ARBA" id="ARBA00022741"/>
    </source>
</evidence>
<evidence type="ECO:0000256" key="7">
    <source>
        <dbReference type="SAM" id="Phobius"/>
    </source>
</evidence>
<keyword evidence="4" id="KW-0067">ATP-binding</keyword>
<feature type="transmembrane region" description="Helical" evidence="7">
    <location>
        <begin position="190"/>
        <end position="208"/>
    </location>
</feature>
<evidence type="ECO:0000313" key="12">
    <source>
        <dbReference type="Proteomes" id="UP000659697"/>
    </source>
</evidence>
<dbReference type="InterPro" id="IPR005074">
    <property type="entry name" value="Peptidase_C39"/>
</dbReference>
<keyword evidence="2 7" id="KW-0812">Transmembrane</keyword>
<organism evidence="11 12">
    <name type="scientific">Alishewanella longhuensis</name>
    <dbReference type="NCBI Taxonomy" id="1091037"/>
    <lineage>
        <taxon>Bacteria</taxon>
        <taxon>Pseudomonadati</taxon>
        <taxon>Pseudomonadota</taxon>
        <taxon>Gammaproteobacteria</taxon>
        <taxon>Alteromonadales</taxon>
        <taxon>Alteromonadaceae</taxon>
        <taxon>Alishewanella</taxon>
    </lineage>
</organism>
<dbReference type="SMART" id="SM00382">
    <property type="entry name" value="AAA"/>
    <property type="match status" value="1"/>
</dbReference>
<comment type="caution">
    <text evidence="11">The sequence shown here is derived from an EMBL/GenBank/DDBJ whole genome shotgun (WGS) entry which is preliminary data.</text>
</comment>
<dbReference type="InterPro" id="IPR017871">
    <property type="entry name" value="ABC_transporter-like_CS"/>
</dbReference>
<dbReference type="PROSITE" id="PS50929">
    <property type="entry name" value="ABC_TM1F"/>
    <property type="match status" value="1"/>
</dbReference>
<dbReference type="CDD" id="cd02419">
    <property type="entry name" value="Peptidase_C39C"/>
    <property type="match status" value="1"/>
</dbReference>
<dbReference type="InterPro" id="IPR033838">
    <property type="entry name" value="CvaB_peptidase"/>
</dbReference>
<protein>
    <submittedName>
        <fullName evidence="11">ABC transporter</fullName>
    </submittedName>
</protein>
<proteinExistence type="predicted"/>
<dbReference type="InterPro" id="IPR003439">
    <property type="entry name" value="ABC_transporter-like_ATP-bd"/>
</dbReference>
<dbReference type="PROSITE" id="PS00211">
    <property type="entry name" value="ABC_TRANSPORTER_1"/>
    <property type="match status" value="1"/>
</dbReference>
<feature type="domain" description="ABC transporter" evidence="8">
    <location>
        <begin position="470"/>
        <end position="698"/>
    </location>
</feature>
<keyword evidence="3" id="KW-0547">Nucleotide-binding</keyword>
<dbReference type="InterPro" id="IPR011527">
    <property type="entry name" value="ABC1_TM_dom"/>
</dbReference>
<name>A0ABQ3L2H5_9ALTE</name>
<dbReference type="Gene3D" id="3.90.70.10">
    <property type="entry name" value="Cysteine proteinases"/>
    <property type="match status" value="1"/>
</dbReference>
<feature type="transmembrane region" description="Helical" evidence="7">
    <location>
        <begin position="214"/>
        <end position="236"/>
    </location>
</feature>
<dbReference type="InterPro" id="IPR003593">
    <property type="entry name" value="AAA+_ATPase"/>
</dbReference>
<dbReference type="InterPro" id="IPR036640">
    <property type="entry name" value="ABC1_TM_sf"/>
</dbReference>
<evidence type="ECO:0000256" key="4">
    <source>
        <dbReference type="ARBA" id="ARBA00022840"/>
    </source>
</evidence>